<dbReference type="InterPro" id="IPR050260">
    <property type="entry name" value="FAD-bd_OxRdtase"/>
</dbReference>
<comment type="cofactor">
    <cofactor evidence="1">
        <name>FAD</name>
        <dbReference type="ChEBI" id="CHEBI:57692"/>
    </cofactor>
</comment>
<evidence type="ECO:0000256" key="6">
    <source>
        <dbReference type="ARBA" id="ARBA00023284"/>
    </source>
</evidence>
<dbReference type="SUPFAM" id="SSF51905">
    <property type="entry name" value="FAD/NAD(P)-binding domain"/>
    <property type="match status" value="1"/>
</dbReference>
<dbReference type="SUPFAM" id="SSF55424">
    <property type="entry name" value="FAD/NAD-linked reductases, dimerisation (C-terminal) domain"/>
    <property type="match status" value="1"/>
</dbReference>
<sequence>MSEKIVIIGGDAAGMSAASVVARDEESTAQVTVLEMGDVTSYAACGLPYFVGGDIEDSTTLLVRDQEFFTERGIDLRLNHEVVEINRNSKQVTVLDVRAGEKFDLEYDKLLIATGATAAKPPIPGIDAPNVFSVRHYNDALDLSGYLNMNTPKRVTVLGASYLGLEMVEAMRAQGLEVTVVEVAEQVFPMIDNRLALLLADELEKNDIGLKLGEAVTELVRGADGNIATVHTQSSNWPCDLVILGLGSRPTVDLARAAGVAIGPSGAIEVSDSLQTNDESIWAAGDCVATNHRITGGPVWIPLGPAANKQGRIAGARMIGKDVRFKGVVGTSLVKVFDLHAGSTGLTEAAALAAGFDPISCQITGSDIAHYYPGSKPTTIRLVVDRQTEKLLGGQVVGYTGVAGRVNVLATALHAGMTIRELAELDLGYAPPFAPVWDPILIAANKAVGSL</sequence>
<evidence type="ECO:0000256" key="5">
    <source>
        <dbReference type="ARBA" id="ARBA00023002"/>
    </source>
</evidence>
<dbReference type="Proteomes" id="UP000273807">
    <property type="component" value="Unassembled WGS sequence"/>
</dbReference>
<evidence type="ECO:0000259" key="7">
    <source>
        <dbReference type="Pfam" id="PF02852"/>
    </source>
</evidence>
<dbReference type="InterPro" id="IPR004099">
    <property type="entry name" value="Pyr_nucl-diS_OxRdtase_dimer"/>
</dbReference>
<evidence type="ECO:0000256" key="3">
    <source>
        <dbReference type="ARBA" id="ARBA00022630"/>
    </source>
</evidence>
<feature type="domain" description="FAD/NAD(P)-binding" evidence="8">
    <location>
        <begin position="4"/>
        <end position="310"/>
    </location>
</feature>
<dbReference type="OrthoDB" id="9768666at2"/>
<gene>
    <name evidence="9" type="ORF">D7003_00830</name>
</gene>
<comment type="similarity">
    <text evidence="2">Belongs to the class-III pyridine nucleotide-disulfide oxidoreductase family.</text>
</comment>
<dbReference type="EMBL" id="RBED01000004">
    <property type="protein sequence ID" value="RNL63427.1"/>
    <property type="molecule type" value="Genomic_DNA"/>
</dbReference>
<evidence type="ECO:0000256" key="1">
    <source>
        <dbReference type="ARBA" id="ARBA00001974"/>
    </source>
</evidence>
<keyword evidence="10" id="KW-1185">Reference proteome</keyword>
<evidence type="ECO:0000256" key="2">
    <source>
        <dbReference type="ARBA" id="ARBA00009130"/>
    </source>
</evidence>
<dbReference type="GO" id="GO:0016491">
    <property type="term" value="F:oxidoreductase activity"/>
    <property type="evidence" value="ECO:0007669"/>
    <property type="project" value="UniProtKB-KW"/>
</dbReference>
<organism evidence="9 10">
    <name type="scientific">Arthrobacter oryzae</name>
    <dbReference type="NCBI Taxonomy" id="409290"/>
    <lineage>
        <taxon>Bacteria</taxon>
        <taxon>Bacillati</taxon>
        <taxon>Actinomycetota</taxon>
        <taxon>Actinomycetes</taxon>
        <taxon>Micrococcales</taxon>
        <taxon>Micrococcaceae</taxon>
        <taxon>Arthrobacter</taxon>
    </lineage>
</organism>
<accession>A0A3N0CIY2</accession>
<evidence type="ECO:0000256" key="4">
    <source>
        <dbReference type="ARBA" id="ARBA00022827"/>
    </source>
</evidence>
<dbReference type="RefSeq" id="WP_123253633.1">
    <property type="nucleotide sequence ID" value="NZ_RBED01000004.1"/>
</dbReference>
<name>A0A3N0CIY2_9MICC</name>
<feature type="domain" description="Pyridine nucleotide-disulphide oxidoreductase dimerisation" evidence="7">
    <location>
        <begin position="333"/>
        <end position="435"/>
    </location>
</feature>
<dbReference type="Pfam" id="PF07992">
    <property type="entry name" value="Pyr_redox_2"/>
    <property type="match status" value="1"/>
</dbReference>
<evidence type="ECO:0000313" key="10">
    <source>
        <dbReference type="Proteomes" id="UP000273807"/>
    </source>
</evidence>
<proteinExistence type="inferred from homology"/>
<dbReference type="InterPro" id="IPR023753">
    <property type="entry name" value="FAD/NAD-binding_dom"/>
</dbReference>
<protein>
    <submittedName>
        <fullName evidence="9">NADH oxidase</fullName>
    </submittedName>
</protein>
<dbReference type="InterPro" id="IPR016156">
    <property type="entry name" value="FAD/NAD-linked_Rdtase_dimer_sf"/>
</dbReference>
<comment type="caution">
    <text evidence="9">The sequence shown here is derived from an EMBL/GenBank/DDBJ whole genome shotgun (WGS) entry which is preliminary data.</text>
</comment>
<keyword evidence="4" id="KW-0274">FAD</keyword>
<keyword evidence="3" id="KW-0285">Flavoprotein</keyword>
<keyword evidence="5" id="KW-0560">Oxidoreductase</keyword>
<dbReference type="PRINTS" id="PR00411">
    <property type="entry name" value="PNDRDTASEI"/>
</dbReference>
<dbReference type="Pfam" id="PF02852">
    <property type="entry name" value="Pyr_redox_dim"/>
    <property type="match status" value="1"/>
</dbReference>
<keyword evidence="6" id="KW-0676">Redox-active center</keyword>
<reference evidence="9 10" key="1">
    <citation type="submission" date="2018-10" db="EMBL/GenBank/DDBJ databases">
        <title>Genome sequencing of Arthrobacter oryzae TNB02.</title>
        <authorList>
            <person name="Cho Y.-J."/>
            <person name="Cho A."/>
            <person name="Kim O.-S."/>
        </authorList>
    </citation>
    <scope>NUCLEOTIDE SEQUENCE [LARGE SCALE GENOMIC DNA]</scope>
    <source>
        <strain evidence="9 10">TNB02</strain>
    </source>
</reference>
<dbReference type="Gene3D" id="3.50.50.60">
    <property type="entry name" value="FAD/NAD(P)-binding domain"/>
    <property type="match status" value="2"/>
</dbReference>
<evidence type="ECO:0000259" key="8">
    <source>
        <dbReference type="Pfam" id="PF07992"/>
    </source>
</evidence>
<evidence type="ECO:0000313" key="9">
    <source>
        <dbReference type="EMBL" id="RNL63427.1"/>
    </source>
</evidence>
<dbReference type="PRINTS" id="PR00368">
    <property type="entry name" value="FADPNR"/>
</dbReference>
<dbReference type="AlphaFoldDB" id="A0A3N0CIY2"/>
<dbReference type="PANTHER" id="PTHR43429">
    <property type="entry name" value="PYRIDINE NUCLEOTIDE-DISULFIDE OXIDOREDUCTASE DOMAIN-CONTAINING"/>
    <property type="match status" value="1"/>
</dbReference>
<dbReference type="PANTHER" id="PTHR43429:SF1">
    <property type="entry name" value="NAD(P)H SULFUR OXIDOREDUCTASE (COA-DEPENDENT)"/>
    <property type="match status" value="1"/>
</dbReference>
<dbReference type="InterPro" id="IPR036188">
    <property type="entry name" value="FAD/NAD-bd_sf"/>
</dbReference>